<evidence type="ECO:0000256" key="9">
    <source>
        <dbReference type="ARBA" id="ARBA00055191"/>
    </source>
</evidence>
<dbReference type="Pfam" id="PF01715">
    <property type="entry name" value="IPPT"/>
    <property type="match status" value="2"/>
</dbReference>
<comment type="catalytic activity">
    <reaction evidence="7">
        <text>dimethylallyl diphosphate + ATP = N(6)-(dimethylallyl)adenosine 5'-triphosphate + diphosphate</text>
        <dbReference type="Rhea" id="RHEA:36331"/>
        <dbReference type="ChEBI" id="CHEBI:30616"/>
        <dbReference type="ChEBI" id="CHEBI:33019"/>
        <dbReference type="ChEBI" id="CHEBI:57623"/>
        <dbReference type="ChEBI" id="CHEBI:73532"/>
        <dbReference type="EC" id="2.5.1.112"/>
    </reaction>
</comment>
<reference evidence="11" key="2">
    <citation type="submission" date="2020-08" db="EMBL/GenBank/DDBJ databases">
        <title>Plant Genome Project.</title>
        <authorList>
            <person name="Zhang R.-G."/>
        </authorList>
    </citation>
    <scope>NUCLEOTIDE SEQUENCE</scope>
    <source>
        <strain evidence="11">Huo1</strain>
        <tissue evidence="11">Leaf</tissue>
    </source>
</reference>
<comment type="caution">
    <text evidence="11">The sequence shown here is derived from an EMBL/GenBank/DDBJ whole genome shotgun (WGS) entry which is preliminary data.</text>
</comment>
<evidence type="ECO:0000256" key="6">
    <source>
        <dbReference type="ARBA" id="ARBA00022946"/>
    </source>
</evidence>
<proteinExistence type="inferred from homology"/>
<evidence type="ECO:0000313" key="11">
    <source>
        <dbReference type="EMBL" id="KAG6431111.1"/>
    </source>
</evidence>
<evidence type="ECO:0000256" key="1">
    <source>
        <dbReference type="ARBA" id="ARBA00005842"/>
    </source>
</evidence>
<dbReference type="AlphaFoldDB" id="A0A8X9A865"/>
<evidence type="ECO:0000256" key="10">
    <source>
        <dbReference type="ARBA" id="ARBA00066838"/>
    </source>
</evidence>
<protein>
    <recommendedName>
        <fullName evidence="10">adenylate dimethylallyltransferase (ADP/ATP-dependent)</fullName>
        <ecNumber evidence="10">2.5.1.112</ecNumber>
    </recommendedName>
</protein>
<evidence type="ECO:0000256" key="8">
    <source>
        <dbReference type="ARBA" id="ARBA00052386"/>
    </source>
</evidence>
<evidence type="ECO:0000313" key="12">
    <source>
        <dbReference type="Proteomes" id="UP000298416"/>
    </source>
</evidence>
<dbReference type="GO" id="GO:0052381">
    <property type="term" value="F:tRNA dimethylallyltransferase activity"/>
    <property type="evidence" value="ECO:0007669"/>
    <property type="project" value="TreeGrafter"/>
</dbReference>
<gene>
    <name evidence="11" type="ORF">SASPL_109186</name>
</gene>
<keyword evidence="5" id="KW-0067">ATP-binding</keyword>
<dbReference type="GO" id="GO:0052622">
    <property type="term" value="F:ATP/ADP dimethylallyltransferase activity"/>
    <property type="evidence" value="ECO:0007669"/>
    <property type="project" value="UniProtKB-EC"/>
</dbReference>
<dbReference type="GO" id="GO:0009691">
    <property type="term" value="P:cytokinin biosynthetic process"/>
    <property type="evidence" value="ECO:0007669"/>
    <property type="project" value="UniProtKB-KW"/>
</dbReference>
<evidence type="ECO:0000256" key="4">
    <source>
        <dbReference type="ARBA" id="ARBA00022741"/>
    </source>
</evidence>
<keyword evidence="12" id="KW-1185">Reference proteome</keyword>
<dbReference type="Proteomes" id="UP000298416">
    <property type="component" value="Unassembled WGS sequence"/>
</dbReference>
<evidence type="ECO:0000256" key="3">
    <source>
        <dbReference type="ARBA" id="ARBA00022712"/>
    </source>
</evidence>
<dbReference type="EC" id="2.5.1.112" evidence="10"/>
<dbReference type="OrthoDB" id="775260at2759"/>
<reference evidence="11" key="1">
    <citation type="submission" date="2018-01" db="EMBL/GenBank/DDBJ databases">
        <authorList>
            <person name="Mao J.F."/>
        </authorList>
    </citation>
    <scope>NUCLEOTIDE SEQUENCE</scope>
    <source>
        <strain evidence="11">Huo1</strain>
        <tissue evidence="11">Leaf</tissue>
    </source>
</reference>
<evidence type="ECO:0000256" key="5">
    <source>
        <dbReference type="ARBA" id="ARBA00022840"/>
    </source>
</evidence>
<dbReference type="EMBL" id="PNBA02000003">
    <property type="protein sequence ID" value="KAG6431111.1"/>
    <property type="molecule type" value="Genomic_DNA"/>
</dbReference>
<keyword evidence="6" id="KW-0809">Transit peptide</keyword>
<dbReference type="GO" id="GO:0005524">
    <property type="term" value="F:ATP binding"/>
    <property type="evidence" value="ECO:0007669"/>
    <property type="project" value="UniProtKB-KW"/>
</dbReference>
<keyword evidence="3" id="KW-0203">Cytokinin biosynthesis</keyword>
<comment type="similarity">
    <text evidence="1">Belongs to the IPP transferase family.</text>
</comment>
<sequence>MNISLSAACKQTQPPMVNFPGGLINLIPRPRRKEKVVVVMGATGTGKSRLSIELAIRFDAEVINSDKIQVFKGLDIVTNKVTEEECGLVPHHLLGFVEPTADYWAHDFVHHATAAADDITERGRTPIIAGGSNSFIKALINDDLHFRSRYDCCLLWVDVAKPLLNSFVSARVDQMVDSGLVEEAREFFDPAGEYSRGIRRAIGVPELDEYFRSEGRASAAAKAKLLSRGIDQIKFNTQILASRQRQNIRRLLNILRQAEHLQCRMHKLDATEVFRKRGEEAEEAWQRLVAEPSTSLVGQFLYEDQMVFAGPLMLGPAITAPVVV</sequence>
<dbReference type="PANTHER" id="PTHR11088">
    <property type="entry name" value="TRNA DIMETHYLALLYLTRANSFERASE"/>
    <property type="match status" value="1"/>
</dbReference>
<accession>A0A8X9A865</accession>
<comment type="catalytic activity">
    <reaction evidence="8">
        <text>dimethylallyl diphosphate + ADP = N(6)-(dimethylallyl)adenosine 5'-diphosphate + diphosphate</text>
        <dbReference type="Rhea" id="RHEA:36327"/>
        <dbReference type="ChEBI" id="CHEBI:33019"/>
        <dbReference type="ChEBI" id="CHEBI:57623"/>
        <dbReference type="ChEBI" id="CHEBI:73533"/>
        <dbReference type="ChEBI" id="CHEBI:456216"/>
        <dbReference type="EC" id="2.5.1.112"/>
    </reaction>
</comment>
<evidence type="ECO:0000256" key="7">
    <source>
        <dbReference type="ARBA" id="ARBA00051744"/>
    </source>
</evidence>
<comment type="function">
    <text evidence="9">Involved in cytokinin biosynthesis. Catalyzes the transfer of an isopentenyl group from dimethylallyl diphosphate (DMAPP) to ATP and ADP.</text>
</comment>
<name>A0A8X9A865_SALSN</name>
<evidence type="ECO:0000256" key="2">
    <source>
        <dbReference type="ARBA" id="ARBA00022679"/>
    </source>
</evidence>
<keyword evidence="2" id="KW-0808">Transferase</keyword>
<dbReference type="GO" id="GO:0009824">
    <property type="term" value="F:AMP dimethylallyltransferase activity"/>
    <property type="evidence" value="ECO:0007669"/>
    <property type="project" value="UniProtKB-ARBA"/>
</dbReference>
<dbReference type="GO" id="GO:0005739">
    <property type="term" value="C:mitochondrion"/>
    <property type="evidence" value="ECO:0007669"/>
    <property type="project" value="TreeGrafter"/>
</dbReference>
<dbReference type="InterPro" id="IPR039657">
    <property type="entry name" value="Dimethylallyltransferase"/>
</dbReference>
<dbReference type="PANTHER" id="PTHR11088:SF74">
    <property type="entry name" value="ADENYLATE ISOPENTENYLTRANSFERASE 5, CHLOROPLASTIC"/>
    <property type="match status" value="1"/>
</dbReference>
<dbReference type="FunFam" id="1.10.287.890:FF:000002">
    <property type="entry name" value="Adenylate isopentenyltransferase 5, chloroplastic"/>
    <property type="match status" value="1"/>
</dbReference>
<organism evidence="11">
    <name type="scientific">Salvia splendens</name>
    <name type="common">Scarlet sage</name>
    <dbReference type="NCBI Taxonomy" id="180675"/>
    <lineage>
        <taxon>Eukaryota</taxon>
        <taxon>Viridiplantae</taxon>
        <taxon>Streptophyta</taxon>
        <taxon>Embryophyta</taxon>
        <taxon>Tracheophyta</taxon>
        <taxon>Spermatophyta</taxon>
        <taxon>Magnoliopsida</taxon>
        <taxon>eudicotyledons</taxon>
        <taxon>Gunneridae</taxon>
        <taxon>Pentapetalae</taxon>
        <taxon>asterids</taxon>
        <taxon>lamiids</taxon>
        <taxon>Lamiales</taxon>
        <taxon>Lamiaceae</taxon>
        <taxon>Nepetoideae</taxon>
        <taxon>Mentheae</taxon>
        <taxon>Salviinae</taxon>
        <taxon>Salvia</taxon>
        <taxon>Salvia subgen. Calosphace</taxon>
        <taxon>core Calosphace</taxon>
    </lineage>
</organism>
<dbReference type="GO" id="GO:0006400">
    <property type="term" value="P:tRNA modification"/>
    <property type="evidence" value="ECO:0007669"/>
    <property type="project" value="TreeGrafter"/>
</dbReference>
<keyword evidence="4" id="KW-0547">Nucleotide-binding</keyword>